<dbReference type="EMBL" id="CCSB01000001">
    <property type="protein sequence ID" value="CDZ76400.1"/>
    <property type="molecule type" value="Genomic_DNA"/>
</dbReference>
<evidence type="ECO:0000259" key="4">
    <source>
        <dbReference type="Pfam" id="PF13610"/>
    </source>
</evidence>
<dbReference type="SUPFAM" id="SSF53098">
    <property type="entry name" value="Ribonuclease H-like"/>
    <property type="match status" value="1"/>
</dbReference>
<dbReference type="Proteomes" id="UP000044071">
    <property type="component" value="Unassembled WGS sequence"/>
</dbReference>
<dbReference type="PANTHER" id="PTHR35528">
    <property type="entry name" value="BLL1675 PROTEIN"/>
    <property type="match status" value="1"/>
</dbReference>
<keyword evidence="1" id="KW-0815">Transposition</keyword>
<evidence type="ECO:0000313" key="6">
    <source>
        <dbReference type="Proteomes" id="UP000044071"/>
    </source>
</evidence>
<dbReference type="AlphaFoldDB" id="A0A078KPS3"/>
<evidence type="ECO:0000313" key="5">
    <source>
        <dbReference type="EMBL" id="CDZ76400.1"/>
    </source>
</evidence>
<dbReference type="GO" id="GO:0006310">
    <property type="term" value="P:DNA recombination"/>
    <property type="evidence" value="ECO:0007669"/>
    <property type="project" value="UniProtKB-KW"/>
</dbReference>
<evidence type="ECO:0000256" key="3">
    <source>
        <dbReference type="ARBA" id="ARBA00023172"/>
    </source>
</evidence>
<dbReference type="InterPro" id="IPR012337">
    <property type="entry name" value="RNaseH-like_sf"/>
</dbReference>
<dbReference type="InterPro" id="IPR047930">
    <property type="entry name" value="Transpos_IS6"/>
</dbReference>
<feature type="domain" description="DDE" evidence="4">
    <location>
        <begin position="100"/>
        <end position="238"/>
    </location>
</feature>
<proteinExistence type="predicted"/>
<keyword evidence="3" id="KW-0233">DNA recombination</keyword>
<dbReference type="Pfam" id="PF13610">
    <property type="entry name" value="DDE_Tnp_IS240"/>
    <property type="match status" value="1"/>
</dbReference>
<keyword evidence="6" id="KW-1185">Reference proteome</keyword>
<organism evidence="5 6">
    <name type="scientific">Legionella massiliensis</name>
    <dbReference type="NCBI Taxonomy" id="1034943"/>
    <lineage>
        <taxon>Bacteria</taxon>
        <taxon>Pseudomonadati</taxon>
        <taxon>Pseudomonadota</taxon>
        <taxon>Gammaproteobacteria</taxon>
        <taxon>Legionellales</taxon>
        <taxon>Legionellaceae</taxon>
        <taxon>Legionella</taxon>
    </lineage>
</organism>
<evidence type="ECO:0000256" key="1">
    <source>
        <dbReference type="ARBA" id="ARBA00022578"/>
    </source>
</evidence>
<keyword evidence="2" id="KW-0238">DNA-binding</keyword>
<gene>
    <name evidence="5" type="ORF">BN59_00669</name>
</gene>
<dbReference type="NCBIfam" id="NF033587">
    <property type="entry name" value="transpos_IS6"/>
    <property type="match status" value="1"/>
</dbReference>
<evidence type="ECO:0000256" key="2">
    <source>
        <dbReference type="ARBA" id="ARBA00023125"/>
    </source>
</evidence>
<accession>A0A078KPS3</accession>
<dbReference type="PANTHER" id="PTHR35528:SF3">
    <property type="entry name" value="BLL1675 PROTEIN"/>
    <property type="match status" value="1"/>
</dbReference>
<dbReference type="STRING" id="1034943.BN59_00669"/>
<name>A0A078KPS3_9GAMM</name>
<dbReference type="InterPro" id="IPR032874">
    <property type="entry name" value="DDE_dom"/>
</dbReference>
<dbReference type="GO" id="GO:0032196">
    <property type="term" value="P:transposition"/>
    <property type="evidence" value="ECO:0007669"/>
    <property type="project" value="UniProtKB-KW"/>
</dbReference>
<dbReference type="GO" id="GO:0003677">
    <property type="term" value="F:DNA binding"/>
    <property type="evidence" value="ECO:0007669"/>
    <property type="project" value="UniProtKB-KW"/>
</dbReference>
<reference evidence="5 6" key="1">
    <citation type="submission" date="2014-06" db="EMBL/GenBank/DDBJ databases">
        <authorList>
            <person name="Urmite Genomes Urmite Genomes"/>
        </authorList>
    </citation>
    <scope>NUCLEOTIDE SEQUENCE [LARGE SCALE GENOMIC DNA]</scope>
</reference>
<dbReference type="eggNOG" id="COG3316">
    <property type="taxonomic scope" value="Bacteria"/>
</dbReference>
<protein>
    <submittedName>
        <fullName evidence="5">Integrase core domain protein</fullName>
    </submittedName>
</protein>
<dbReference type="InterPro" id="IPR052183">
    <property type="entry name" value="IS_Transposase"/>
</dbReference>
<sequence length="260" mass="31064">MTVTNSKFLSKLVSIRLLLYRKTNTNPIVHRYCSRVLVHSEVVMQCVRWYCKYGISYRDLEEMMLERGLKIDHTTMYRWVLHYAPELKKRREWYKRSYSQRWHLDQTYIRVKGEWKSLYRAIDERGNTIDFYLSHRRNAIAAKRFLKKLIKNNPSCDISIIDTDKNPAYGQAIKELKQEGKLSSHVSHSQIKYRNNRLEADHGKLKRLINPVRGFQSMKTAYATIKGFEVMRMFKKGQFNISMYGNRNEISFINEQVGLY</sequence>